<dbReference type="Gene3D" id="3.30.70.270">
    <property type="match status" value="1"/>
</dbReference>
<dbReference type="InterPro" id="IPR001584">
    <property type="entry name" value="Integrase_cat-core"/>
</dbReference>
<dbReference type="EnsemblMetazoa" id="AALFPA23_010655.R14962">
    <property type="protein sequence ID" value="AALFPA23_010655.P14962"/>
    <property type="gene ID" value="AALFPA23_010655"/>
</dbReference>
<dbReference type="InterPro" id="IPR036397">
    <property type="entry name" value="RNaseH_sf"/>
</dbReference>
<dbReference type="InterPro" id="IPR012337">
    <property type="entry name" value="RNaseH-like_sf"/>
</dbReference>
<dbReference type="PROSITE" id="PS50994">
    <property type="entry name" value="INTEGRASE"/>
    <property type="match status" value="1"/>
</dbReference>
<dbReference type="Gene3D" id="3.10.10.10">
    <property type="entry name" value="HIV Type 1 Reverse Transcriptase, subunit A, domain 1"/>
    <property type="match status" value="1"/>
</dbReference>
<keyword evidence="3" id="KW-1185">Reference proteome</keyword>
<dbReference type="SUPFAM" id="SSF56672">
    <property type="entry name" value="DNA/RNA polymerases"/>
    <property type="match status" value="1"/>
</dbReference>
<dbReference type="RefSeq" id="XP_062711441.1">
    <property type="nucleotide sequence ID" value="XM_062855457.1"/>
</dbReference>
<dbReference type="Pfam" id="PF18701">
    <property type="entry name" value="DUF5641"/>
    <property type="match status" value="1"/>
</dbReference>
<evidence type="ECO:0000259" key="1">
    <source>
        <dbReference type="PROSITE" id="PS50994"/>
    </source>
</evidence>
<dbReference type="Proteomes" id="UP000069940">
    <property type="component" value="Unassembled WGS sequence"/>
</dbReference>
<dbReference type="InterPro" id="IPR040676">
    <property type="entry name" value="DUF5641"/>
</dbReference>
<dbReference type="SUPFAM" id="SSF53098">
    <property type="entry name" value="Ribonuclease H-like"/>
    <property type="match status" value="1"/>
</dbReference>
<dbReference type="PANTHER" id="PTHR47331">
    <property type="entry name" value="PHD-TYPE DOMAIN-CONTAINING PROTEIN"/>
    <property type="match status" value="1"/>
</dbReference>
<feature type="domain" description="Integrase catalytic" evidence="1">
    <location>
        <begin position="971"/>
        <end position="1162"/>
    </location>
</feature>
<sequence>MIEQSLVDEFGADGPAESLCIQWTGGVKKQIADTNRVQLQISAVGSSQRFKLNEVYTVKNLGLPEQSLDFSEMSARFKHLSGLPVTSFNAAVPGLLIGLSNTHLLATLKLREGRPQEPIAAKTRIGWSIYGCQRDKVDVMHHRQQHICVKPTNEDLHDYVQSFFSVESLGVALVPQVEGVDEQRARRILEETTERTSSGRFQTGLLWKHDGLEFPDSRPLAEKRLRCLERRLSKDPALYTNVRQQMSVYQEKGYAHKTTVEELRRLDPSRTWYLPLGIVLNPRKPGKVRVIWDAAAKVQGVSLNSMLLKGPDQLTSLLSVLFQYREREVAISGDIEEMFHQLLIREEDRCALLFLWRDSPEMPIEVMVMNVAVFGASCSPAQSLFVMNLNATEHETEHPRAAAAIKHRHYVDDYLDSVDTEEEAVELALEVAEVHSKAGFNIRNWLSNKKVVLDQIGGVNPGSVKCFAADKETGTERLLGMIWRPEEDVFSFSLSFREDLQQLVAGEVAPTKRDMLRVTMSIYDPLGLVAAFVIHGKVLVQDVWRTKIDWDEKVPWEIFLRWKQWLAVLRTMNTVKVPRCYFPGYSTDCYNSLDLHVFVDASEEAYAAVAYFCVIDNGCVRCSLVSSKTKVAPLHPLSIPRLELSAAVIGARLRKTIEEKHSLKIRRTVFWSDSSTVIAWIRSDARRYRQFVAFRVNEILSLSSVQEWRWVPTKLNVADEATKWGKGPSFDPDSRWYHGPNFLYDNELEWPKDCRSDTNTTVEELRPAYVCKHLVIEPVVMLDRFSRWERLLRSMAYVVRFIDNSMLKHRKQPLHLGALTRDELQKAERCLWRMAQCDGFPDEVAVFKHNLQSSQRRNLERNSPLIKLTPAIDDFNVLRMDGRIQEADFVDYDARNPIILPRGHRVTDLLLDWYHRRFQHANDETVVNEVRQRFYIPKLRVQVRLTRKQCRWCRVYKAVPAVPRMGPLPKARLMPFCRPFTMVGIDYFGPYSIRSPTGRSTLKRWVVLFTCLTVRAVHVEIAANLSTDSCKKAIRRFIGRRGAPREIYTDNGTNFVGASRELAAEIRAINEEIGSTFTDTQTQWQFIPPSAPHMGGCWERMVRSVKAALGAVPTVRVLDEESFATVLVEAESMVNSRPLTFIPLETADHESLTPNHFLLLSSTGVRQPIKNPVDEKAAIRSSWNLIQNTLDAFWRRWVDEYLPTITRRTKWFDNVKPIQEGALVVVVDGNVRNRWQRGRVVRTYPGRDGTVRRADVQTSCGSLRRPVIKLAVLDVDAECDTEATVLVTRGGEW</sequence>
<proteinExistence type="predicted"/>
<reference evidence="3" key="1">
    <citation type="journal article" date="2015" name="Proc. Natl. Acad. Sci. U.S.A.">
        <title>Genome sequence of the Asian Tiger mosquito, Aedes albopictus, reveals insights into its biology, genetics, and evolution.</title>
        <authorList>
            <person name="Chen X.G."/>
            <person name="Jiang X."/>
            <person name="Gu J."/>
            <person name="Xu M."/>
            <person name="Wu Y."/>
            <person name="Deng Y."/>
            <person name="Zhang C."/>
            <person name="Bonizzoni M."/>
            <person name="Dermauw W."/>
            <person name="Vontas J."/>
            <person name="Armbruster P."/>
            <person name="Huang X."/>
            <person name="Yang Y."/>
            <person name="Zhang H."/>
            <person name="He W."/>
            <person name="Peng H."/>
            <person name="Liu Y."/>
            <person name="Wu K."/>
            <person name="Chen J."/>
            <person name="Lirakis M."/>
            <person name="Topalis P."/>
            <person name="Van Leeuwen T."/>
            <person name="Hall A.B."/>
            <person name="Jiang X."/>
            <person name="Thorpe C."/>
            <person name="Mueller R.L."/>
            <person name="Sun C."/>
            <person name="Waterhouse R.M."/>
            <person name="Yan G."/>
            <person name="Tu Z.J."/>
            <person name="Fang X."/>
            <person name="James A.A."/>
        </authorList>
    </citation>
    <scope>NUCLEOTIDE SEQUENCE [LARGE SCALE GENOMIC DNA]</scope>
    <source>
        <strain evidence="3">Foshan</strain>
    </source>
</reference>
<dbReference type="Pfam" id="PF05380">
    <property type="entry name" value="Peptidase_A17"/>
    <property type="match status" value="1"/>
</dbReference>
<dbReference type="InterPro" id="IPR043502">
    <property type="entry name" value="DNA/RNA_pol_sf"/>
</dbReference>
<dbReference type="InterPro" id="IPR043128">
    <property type="entry name" value="Rev_trsase/Diguanyl_cyclase"/>
</dbReference>
<dbReference type="PANTHER" id="PTHR47331:SF1">
    <property type="entry name" value="GAG-LIKE PROTEIN"/>
    <property type="match status" value="1"/>
</dbReference>
<evidence type="ECO:0000313" key="3">
    <source>
        <dbReference type="Proteomes" id="UP000069940"/>
    </source>
</evidence>
<accession>A0ABM1YN63</accession>
<protein>
    <recommendedName>
        <fullName evidence="1">Integrase catalytic domain-containing protein</fullName>
    </recommendedName>
</protein>
<reference evidence="2" key="2">
    <citation type="submission" date="2025-05" db="UniProtKB">
        <authorList>
            <consortium name="EnsemblMetazoa"/>
        </authorList>
    </citation>
    <scope>IDENTIFICATION</scope>
    <source>
        <strain evidence="2">Foshan</strain>
    </source>
</reference>
<name>A0ABM1YN63_AEDAL</name>
<evidence type="ECO:0000313" key="2">
    <source>
        <dbReference type="EnsemblMetazoa" id="AALFPA23_010655.P14962"/>
    </source>
</evidence>
<dbReference type="Gene3D" id="3.30.420.10">
    <property type="entry name" value="Ribonuclease H-like superfamily/Ribonuclease H"/>
    <property type="match status" value="1"/>
</dbReference>
<dbReference type="InterPro" id="IPR008042">
    <property type="entry name" value="Retrotrans_Pao"/>
</dbReference>
<dbReference type="GeneID" id="134289529"/>
<organism evidence="2 3">
    <name type="scientific">Aedes albopictus</name>
    <name type="common">Asian tiger mosquito</name>
    <name type="synonym">Stegomyia albopicta</name>
    <dbReference type="NCBI Taxonomy" id="7160"/>
    <lineage>
        <taxon>Eukaryota</taxon>
        <taxon>Metazoa</taxon>
        <taxon>Ecdysozoa</taxon>
        <taxon>Arthropoda</taxon>
        <taxon>Hexapoda</taxon>
        <taxon>Insecta</taxon>
        <taxon>Pterygota</taxon>
        <taxon>Neoptera</taxon>
        <taxon>Endopterygota</taxon>
        <taxon>Diptera</taxon>
        <taxon>Nematocera</taxon>
        <taxon>Culicoidea</taxon>
        <taxon>Culicidae</taxon>
        <taxon>Culicinae</taxon>
        <taxon>Aedini</taxon>
        <taxon>Aedes</taxon>
        <taxon>Stegomyia</taxon>
    </lineage>
</organism>